<feature type="compositionally biased region" description="Pro residues" evidence="1">
    <location>
        <begin position="24"/>
        <end position="36"/>
    </location>
</feature>
<comment type="caution">
    <text evidence="3">The sequence shown here is derived from an EMBL/GenBank/DDBJ whole genome shotgun (WGS) entry which is preliminary data.</text>
</comment>
<evidence type="ECO:0000256" key="2">
    <source>
        <dbReference type="SAM" id="Phobius"/>
    </source>
</evidence>
<keyword evidence="4" id="KW-1185">Reference proteome</keyword>
<keyword evidence="2" id="KW-0812">Transmembrane</keyword>
<evidence type="ECO:0000313" key="3">
    <source>
        <dbReference type="EMBL" id="MDT0452329.1"/>
    </source>
</evidence>
<feature type="compositionally biased region" description="Basic residues" evidence="1">
    <location>
        <begin position="72"/>
        <end position="96"/>
    </location>
</feature>
<keyword evidence="2" id="KW-1133">Transmembrane helix</keyword>
<keyword evidence="2" id="KW-0472">Membrane</keyword>
<feature type="region of interest" description="Disordered" evidence="1">
    <location>
        <begin position="1"/>
        <end position="96"/>
    </location>
</feature>
<evidence type="ECO:0000313" key="4">
    <source>
        <dbReference type="Proteomes" id="UP001180531"/>
    </source>
</evidence>
<sequence>MRTPTRIAARPPNPYEELAALADPEPPPYDEPPEPPLISAGPHADPYADPYADTTAYVPASPDDGQPWAPPGHRRSRRRGSRRGRSGRRARRARRQRWTPSPLRFLRRVVKLLLFLTAGTALLFLADRCAAMYAEKKAQQQLQSALHLTAEPQVDIKGFPFLTQVAAKRLDRVDVTVPHVAADRVTLARVRASARDIRLTGSLPTAIRGAVIGDVNGEVLLAFADMDRELGASQVRFRDLGGDSIGARGRLNVAGQELVVQAEAHLRRDGGRGITTEVDGMSLDLPHVATYRPGGQGPGDHRSLVLHREAAERIAKDTARVKALFAVPAIVERLGVPEEAVEAALGSEEKLREVAGTPLFVDGLTRLNLVDVLVDHPWLLEKLGIDPGLLTALTRLQPPELADRFSFSFNLPPQADQLRLRALTVRPDGIRAELSATDLAVGKQS</sequence>
<proteinExistence type="predicted"/>
<dbReference type="Pfam" id="PF11209">
    <property type="entry name" value="LmeA"/>
    <property type="match status" value="1"/>
</dbReference>
<feature type="transmembrane region" description="Helical" evidence="2">
    <location>
        <begin position="105"/>
        <end position="126"/>
    </location>
</feature>
<evidence type="ECO:0000256" key="1">
    <source>
        <dbReference type="SAM" id="MobiDB-lite"/>
    </source>
</evidence>
<gene>
    <name evidence="3" type="ORF">RM609_25055</name>
</gene>
<organism evidence="3 4">
    <name type="scientific">Streptomyces hesseae</name>
    <dbReference type="NCBI Taxonomy" id="3075519"/>
    <lineage>
        <taxon>Bacteria</taxon>
        <taxon>Bacillati</taxon>
        <taxon>Actinomycetota</taxon>
        <taxon>Actinomycetes</taxon>
        <taxon>Kitasatosporales</taxon>
        <taxon>Streptomycetaceae</taxon>
        <taxon>Streptomyces</taxon>
    </lineage>
</organism>
<name>A0ABU2SVD6_9ACTN</name>
<protein>
    <submittedName>
        <fullName evidence="3">DUF2993 domain-containing protein</fullName>
    </submittedName>
</protein>
<dbReference type="InterPro" id="IPR021373">
    <property type="entry name" value="DUF2993"/>
</dbReference>
<dbReference type="RefSeq" id="WP_311613812.1">
    <property type="nucleotide sequence ID" value="NZ_JAVRFI010000019.1"/>
</dbReference>
<dbReference type="EMBL" id="JAVRFI010000019">
    <property type="protein sequence ID" value="MDT0452329.1"/>
    <property type="molecule type" value="Genomic_DNA"/>
</dbReference>
<accession>A0ABU2SVD6</accession>
<dbReference type="Proteomes" id="UP001180531">
    <property type="component" value="Unassembled WGS sequence"/>
</dbReference>
<reference evidence="3" key="1">
    <citation type="submission" date="2024-05" db="EMBL/GenBank/DDBJ databases">
        <title>30 novel species of actinomycetes from the DSMZ collection.</title>
        <authorList>
            <person name="Nouioui I."/>
        </authorList>
    </citation>
    <scope>NUCLEOTIDE SEQUENCE</scope>
    <source>
        <strain evidence="3">DSM 40473</strain>
    </source>
</reference>